<gene>
    <name evidence="15" type="ORF">IAB67_08535</name>
</gene>
<reference evidence="15" key="2">
    <citation type="journal article" date="2021" name="PeerJ">
        <title>Extensive microbial diversity within the chicken gut microbiome revealed by metagenomics and culture.</title>
        <authorList>
            <person name="Gilroy R."/>
            <person name="Ravi A."/>
            <person name="Getino M."/>
            <person name="Pursley I."/>
            <person name="Horton D.L."/>
            <person name="Alikhan N.F."/>
            <person name="Baker D."/>
            <person name="Gharbi K."/>
            <person name="Hall N."/>
            <person name="Watson M."/>
            <person name="Adriaenssens E.M."/>
            <person name="Foster-Nyarko E."/>
            <person name="Jarju S."/>
            <person name="Secka A."/>
            <person name="Antonio M."/>
            <person name="Oren A."/>
            <person name="Chaudhuri R.R."/>
            <person name="La Ragione R."/>
            <person name="Hildebrand F."/>
            <person name="Pallen M.J."/>
        </authorList>
    </citation>
    <scope>NUCLEOTIDE SEQUENCE</scope>
    <source>
        <strain evidence="15">CHK191-8634</strain>
    </source>
</reference>
<keyword evidence="6 13" id="KW-0812">Transmembrane</keyword>
<evidence type="ECO:0000256" key="6">
    <source>
        <dbReference type="ARBA" id="ARBA00022692"/>
    </source>
</evidence>
<dbReference type="GO" id="GO:0008237">
    <property type="term" value="F:metallopeptidase activity"/>
    <property type="evidence" value="ECO:0007669"/>
    <property type="project" value="UniProtKB-KW"/>
</dbReference>
<keyword evidence="9" id="KW-0862">Zinc</keyword>
<dbReference type="GO" id="GO:0046872">
    <property type="term" value="F:metal ion binding"/>
    <property type="evidence" value="ECO:0007669"/>
    <property type="project" value="UniProtKB-KW"/>
</dbReference>
<keyword evidence="8" id="KW-0378">Hydrolase</keyword>
<keyword evidence="11" id="KW-0482">Metalloprotease</keyword>
<evidence type="ECO:0000256" key="4">
    <source>
        <dbReference type="ARBA" id="ARBA00022475"/>
    </source>
</evidence>
<dbReference type="AlphaFoldDB" id="A0A9D1LM10"/>
<dbReference type="Proteomes" id="UP000824073">
    <property type="component" value="Unassembled WGS sequence"/>
</dbReference>
<evidence type="ECO:0000256" key="5">
    <source>
        <dbReference type="ARBA" id="ARBA00022670"/>
    </source>
</evidence>
<dbReference type="InterPro" id="IPR044537">
    <property type="entry name" value="Rip2-like"/>
</dbReference>
<dbReference type="PANTHER" id="PTHR35864">
    <property type="entry name" value="ZINC METALLOPROTEASE MJ0611-RELATED"/>
    <property type="match status" value="1"/>
</dbReference>
<feature type="transmembrane region" description="Helical" evidence="13">
    <location>
        <begin position="62"/>
        <end position="89"/>
    </location>
</feature>
<comment type="similarity">
    <text evidence="3">Belongs to the peptidase M50B family.</text>
</comment>
<evidence type="ECO:0000256" key="7">
    <source>
        <dbReference type="ARBA" id="ARBA00022723"/>
    </source>
</evidence>
<keyword evidence="4" id="KW-1003">Cell membrane</keyword>
<evidence type="ECO:0000256" key="10">
    <source>
        <dbReference type="ARBA" id="ARBA00022989"/>
    </source>
</evidence>
<evidence type="ECO:0000256" key="2">
    <source>
        <dbReference type="ARBA" id="ARBA00004651"/>
    </source>
</evidence>
<protein>
    <submittedName>
        <fullName evidence="15">Site-2 protease family protein</fullName>
    </submittedName>
</protein>
<name>A0A9D1LM10_9CLOT</name>
<feature type="transmembrane region" description="Helical" evidence="13">
    <location>
        <begin position="32"/>
        <end position="50"/>
    </location>
</feature>
<dbReference type="EMBL" id="DVMR01000063">
    <property type="protein sequence ID" value="HIU44325.1"/>
    <property type="molecule type" value="Genomic_DNA"/>
</dbReference>
<dbReference type="GO" id="GO:0005886">
    <property type="term" value="C:plasma membrane"/>
    <property type="evidence" value="ECO:0007669"/>
    <property type="project" value="UniProtKB-SubCell"/>
</dbReference>
<dbReference type="InterPro" id="IPR052348">
    <property type="entry name" value="Metallopeptidase_M50B"/>
</dbReference>
<keyword evidence="5 15" id="KW-0645">Protease</keyword>
<reference evidence="15" key="1">
    <citation type="submission" date="2020-10" db="EMBL/GenBank/DDBJ databases">
        <authorList>
            <person name="Gilroy R."/>
        </authorList>
    </citation>
    <scope>NUCLEOTIDE SEQUENCE</scope>
    <source>
        <strain evidence="15">CHK191-8634</strain>
    </source>
</reference>
<dbReference type="Pfam" id="PF02163">
    <property type="entry name" value="Peptidase_M50"/>
    <property type="match status" value="1"/>
</dbReference>
<keyword evidence="12 13" id="KW-0472">Membrane</keyword>
<feature type="transmembrane region" description="Helical" evidence="13">
    <location>
        <begin position="147"/>
        <end position="166"/>
    </location>
</feature>
<evidence type="ECO:0000313" key="15">
    <source>
        <dbReference type="EMBL" id="HIU44325.1"/>
    </source>
</evidence>
<feature type="transmembrane region" description="Helical" evidence="13">
    <location>
        <begin position="95"/>
        <end position="119"/>
    </location>
</feature>
<keyword evidence="10 13" id="KW-1133">Transmembrane helix</keyword>
<evidence type="ECO:0000256" key="1">
    <source>
        <dbReference type="ARBA" id="ARBA00001947"/>
    </source>
</evidence>
<evidence type="ECO:0000259" key="14">
    <source>
        <dbReference type="Pfam" id="PF02163"/>
    </source>
</evidence>
<organism evidence="15 16">
    <name type="scientific">Candidatus Ventrousia excrementavium</name>
    <dbReference type="NCBI Taxonomy" id="2840961"/>
    <lineage>
        <taxon>Bacteria</taxon>
        <taxon>Bacillati</taxon>
        <taxon>Bacillota</taxon>
        <taxon>Clostridia</taxon>
        <taxon>Eubacteriales</taxon>
        <taxon>Clostridiaceae</taxon>
        <taxon>Clostridiaceae incertae sedis</taxon>
        <taxon>Candidatus Ventrousia</taxon>
    </lineage>
</organism>
<dbReference type="CDD" id="cd06158">
    <property type="entry name" value="S2P-M50_like_1"/>
    <property type="match status" value="1"/>
</dbReference>
<comment type="caution">
    <text evidence="15">The sequence shown here is derived from an EMBL/GenBank/DDBJ whole genome shotgun (WGS) entry which is preliminary data.</text>
</comment>
<evidence type="ECO:0000256" key="3">
    <source>
        <dbReference type="ARBA" id="ARBA00007931"/>
    </source>
</evidence>
<comment type="subcellular location">
    <subcellularLocation>
        <location evidence="2">Cell membrane</location>
        <topology evidence="2">Multi-pass membrane protein</topology>
    </subcellularLocation>
</comment>
<accession>A0A9D1LM10</accession>
<feature type="domain" description="Peptidase M50" evidence="14">
    <location>
        <begin position="99"/>
        <end position="146"/>
    </location>
</feature>
<dbReference type="PANTHER" id="PTHR35864:SF1">
    <property type="entry name" value="ZINC METALLOPROTEASE YWHC-RELATED"/>
    <property type="match status" value="1"/>
</dbReference>
<evidence type="ECO:0000256" key="8">
    <source>
        <dbReference type="ARBA" id="ARBA00022801"/>
    </source>
</evidence>
<evidence type="ECO:0000313" key="16">
    <source>
        <dbReference type="Proteomes" id="UP000824073"/>
    </source>
</evidence>
<keyword evidence="7" id="KW-0479">Metal-binding</keyword>
<proteinExistence type="inferred from homology"/>
<comment type="cofactor">
    <cofactor evidence="1">
        <name>Zn(2+)</name>
        <dbReference type="ChEBI" id="CHEBI:29105"/>
    </cofactor>
</comment>
<evidence type="ECO:0000256" key="13">
    <source>
        <dbReference type="SAM" id="Phobius"/>
    </source>
</evidence>
<dbReference type="InterPro" id="IPR008915">
    <property type="entry name" value="Peptidase_M50"/>
</dbReference>
<dbReference type="GO" id="GO:0006508">
    <property type="term" value="P:proteolysis"/>
    <property type="evidence" value="ECO:0007669"/>
    <property type="project" value="UniProtKB-KW"/>
</dbReference>
<evidence type="ECO:0000256" key="9">
    <source>
        <dbReference type="ARBA" id="ARBA00022833"/>
    </source>
</evidence>
<evidence type="ECO:0000256" key="11">
    <source>
        <dbReference type="ARBA" id="ARBA00023049"/>
    </source>
</evidence>
<sequence>MAHGWAAYALGDTTARDAGRLTLNPLDHIDPIGFLCILIAGVGWAKPVPINPYHFKKRKQGIALTALAGPVANVLLCFVCFFIAYGILFFSDNRILGAVAQFLIITASISAGLGVFNLIPVPPLDGSKILYPLLPNRILAKIMPYEGTIQVVLLIVVFLGALNGIIGAGQNFILRTAMQVCNSIFSAIARVF</sequence>
<evidence type="ECO:0000256" key="12">
    <source>
        <dbReference type="ARBA" id="ARBA00023136"/>
    </source>
</evidence>